<evidence type="ECO:0000259" key="14">
    <source>
        <dbReference type="PROSITE" id="PS51864"/>
    </source>
</evidence>
<dbReference type="EMBL" id="ABJB010048543">
    <property type="status" value="NOT_ANNOTATED_CDS"/>
    <property type="molecule type" value="Genomic_DNA"/>
</dbReference>
<evidence type="ECO:0000313" key="17">
    <source>
        <dbReference type="Proteomes" id="UP000001555"/>
    </source>
</evidence>
<dbReference type="EC" id="3.4.24.-" evidence="12"/>
<dbReference type="PANTHER" id="PTHR10127">
    <property type="entry name" value="DISCOIDIN, CUB, EGF, LAMININ , AND ZINC METALLOPROTEASE DOMAIN CONTAINING"/>
    <property type="match status" value="1"/>
</dbReference>
<dbReference type="EMBL" id="ABJB010003617">
    <property type="status" value="NOT_ANNOTATED_CDS"/>
    <property type="molecule type" value="Genomic_DNA"/>
</dbReference>
<evidence type="ECO:0000313" key="15">
    <source>
        <dbReference type="EMBL" id="EEC00593.1"/>
    </source>
</evidence>
<keyword evidence="12" id="KW-0732">Signal</keyword>
<feature type="active site" evidence="11">
    <location>
        <position position="171"/>
    </location>
</feature>
<dbReference type="PROSITE" id="PS51864">
    <property type="entry name" value="ASTACIN"/>
    <property type="match status" value="1"/>
</dbReference>
<feature type="domain" description="Peptidase M12A" evidence="14">
    <location>
        <begin position="77"/>
        <end position="273"/>
    </location>
</feature>
<feature type="binding site" evidence="11">
    <location>
        <position position="174"/>
    </location>
    <ligand>
        <name>Zn(2+)</name>
        <dbReference type="ChEBI" id="CHEBI:29105"/>
        <note>catalytic</note>
    </ligand>
</feature>
<dbReference type="InterPro" id="IPR000742">
    <property type="entry name" value="EGF"/>
</dbReference>
<evidence type="ECO:0000256" key="10">
    <source>
        <dbReference type="PROSITE-ProRule" id="PRU00059"/>
    </source>
</evidence>
<feature type="domain" description="CUB" evidence="13">
    <location>
        <begin position="305"/>
        <end position="430"/>
    </location>
</feature>
<dbReference type="Pfam" id="PF00431">
    <property type="entry name" value="CUB"/>
    <property type="match status" value="1"/>
</dbReference>
<sequence length="432" mass="48775">MKAKVLLAFLMTLGLSSAQYEESIDHLVSETYEVLKDERSNTQMYEQMLQEVPKVDGGQAMFQGDMLMTERDLQEMYALAPARSITWPGGIVPYKISDSSQGDAALIRRAVAHWMNNSCLMFKELQQDDTTTDFILFVKGRGCWSRLGHVGSLQPISIGDGCETLATVVHEIGHAVGFLHEQSRADRNRFVVVNYGNILEGLRSQFDPDQARREYGARYDYQSVMHYSPTAFAASPEMKTLSPVNPLLAPLIRRKDGLTFRDRRKANFLYQCDAACTNKPVCQNEGFVDHTCKCVCPPNTSGEKCETIRKTYYPRPPCGGRVIRERTISSPGYPDAQKPNQGVCVWWIQAPRGMKVQLTFQGFDLYGRIRRFCLYDRLELRLQSLYSGQTYCGSEIKPGNTATSVSRDLVVEYRPYASFKQGFTADVTFVPA</sequence>
<dbReference type="Pfam" id="PF01400">
    <property type="entry name" value="Astacin"/>
    <property type="match status" value="1"/>
</dbReference>
<feature type="chain" id="PRO_5010753458" description="Metalloendopeptidase" evidence="12">
    <location>
        <begin position="19"/>
        <end position="432"/>
    </location>
</feature>
<dbReference type="VEuPathDB" id="VectorBase:ISCI016405"/>
<dbReference type="InterPro" id="IPR035914">
    <property type="entry name" value="Sperma_CUB_dom_sf"/>
</dbReference>
<dbReference type="GO" id="GO:0005615">
    <property type="term" value="C:extracellular space"/>
    <property type="evidence" value="ECO:0000318"/>
    <property type="project" value="GO_Central"/>
</dbReference>
<dbReference type="InterPro" id="IPR000859">
    <property type="entry name" value="CUB_dom"/>
</dbReference>
<dbReference type="SUPFAM" id="SSF55486">
    <property type="entry name" value="Metalloproteases ('zincins'), catalytic domain"/>
    <property type="match status" value="1"/>
</dbReference>
<organism>
    <name type="scientific">Ixodes scapularis</name>
    <name type="common">Black-legged tick</name>
    <name type="synonym">Deer tick</name>
    <dbReference type="NCBI Taxonomy" id="6945"/>
    <lineage>
        <taxon>Eukaryota</taxon>
        <taxon>Metazoa</taxon>
        <taxon>Ecdysozoa</taxon>
        <taxon>Arthropoda</taxon>
        <taxon>Chelicerata</taxon>
        <taxon>Arachnida</taxon>
        <taxon>Acari</taxon>
        <taxon>Parasitiformes</taxon>
        <taxon>Ixodida</taxon>
        <taxon>Ixodoidea</taxon>
        <taxon>Ixodidae</taxon>
        <taxon>Ixodinae</taxon>
        <taxon>Ixodes</taxon>
    </lineage>
</organism>
<dbReference type="PANTHER" id="PTHR10127:SF893">
    <property type="entry name" value="METALLOENDOPEPTIDASE"/>
    <property type="match status" value="1"/>
</dbReference>
<gene>
    <name evidence="15" type="ORF">IscW_ISCW016405</name>
</gene>
<dbReference type="CDD" id="cd04280">
    <property type="entry name" value="ZnMc_astacin_like"/>
    <property type="match status" value="1"/>
</dbReference>
<feature type="binding site" evidence="11">
    <location>
        <position position="170"/>
    </location>
    <ligand>
        <name>Zn(2+)</name>
        <dbReference type="ChEBI" id="CHEBI:29105"/>
        <note>catalytic</note>
    </ligand>
</feature>
<dbReference type="InterPro" id="IPR024079">
    <property type="entry name" value="MetalloPept_cat_dom_sf"/>
</dbReference>
<keyword evidence="8" id="KW-1015">Disulfide bond</keyword>
<dbReference type="SMART" id="SM00235">
    <property type="entry name" value="ZnMc"/>
    <property type="match status" value="1"/>
</dbReference>
<evidence type="ECO:0000256" key="5">
    <source>
        <dbReference type="ARBA" id="ARBA00022801"/>
    </source>
</evidence>
<dbReference type="InterPro" id="IPR006026">
    <property type="entry name" value="Peptidase_Metallo"/>
</dbReference>
<feature type="signal peptide" evidence="12">
    <location>
        <begin position="1"/>
        <end position="18"/>
    </location>
</feature>
<keyword evidence="2" id="KW-0245">EGF-like domain</keyword>
<dbReference type="PRINTS" id="PR00480">
    <property type="entry name" value="ASTACIN"/>
</dbReference>
<proteinExistence type="predicted"/>
<dbReference type="InterPro" id="IPR001506">
    <property type="entry name" value="Peptidase_M12A"/>
</dbReference>
<evidence type="ECO:0000256" key="11">
    <source>
        <dbReference type="PROSITE-ProRule" id="PRU01211"/>
    </source>
</evidence>
<evidence type="ECO:0000256" key="8">
    <source>
        <dbReference type="ARBA" id="ARBA00023157"/>
    </source>
</evidence>
<reference evidence="15 17" key="1">
    <citation type="submission" date="2008-03" db="EMBL/GenBank/DDBJ databases">
        <title>Annotation of Ixodes scapularis.</title>
        <authorList>
            <consortium name="Ixodes scapularis Genome Project Consortium"/>
            <person name="Caler E."/>
            <person name="Hannick L.I."/>
            <person name="Bidwell S."/>
            <person name="Joardar V."/>
            <person name="Thiagarajan M."/>
            <person name="Amedeo P."/>
            <person name="Galinsky K.J."/>
            <person name="Schobel S."/>
            <person name="Inman J."/>
            <person name="Hostetler J."/>
            <person name="Miller J."/>
            <person name="Hammond M."/>
            <person name="Megy K."/>
            <person name="Lawson D."/>
            <person name="Kodira C."/>
            <person name="Sutton G."/>
            <person name="Meyer J."/>
            <person name="Hill C.A."/>
            <person name="Birren B."/>
            <person name="Nene V."/>
            <person name="Collins F."/>
            <person name="Alarcon-Chaidez F."/>
            <person name="Wikel S."/>
            <person name="Strausberg R."/>
        </authorList>
    </citation>
    <scope>NUCLEOTIDE SEQUENCE [LARGE SCALE GENOMIC DNA]</scope>
    <source>
        <strain evidence="17">Wikel</strain>
        <strain evidence="15">Wikel colony</strain>
    </source>
</reference>
<dbReference type="PaxDb" id="6945-B7P1X1"/>
<dbReference type="EMBL" id="ABJB010966299">
    <property type="status" value="NOT_ANNOTATED_CDS"/>
    <property type="molecule type" value="Genomic_DNA"/>
</dbReference>
<dbReference type="SUPFAM" id="SSF49854">
    <property type="entry name" value="Spermadhesin, CUB domain"/>
    <property type="match status" value="1"/>
</dbReference>
<evidence type="ECO:0000256" key="1">
    <source>
        <dbReference type="ARBA" id="ARBA00011245"/>
    </source>
</evidence>
<evidence type="ECO:0000256" key="6">
    <source>
        <dbReference type="ARBA" id="ARBA00022833"/>
    </source>
</evidence>
<dbReference type="AlphaFoldDB" id="B7P1X1"/>
<dbReference type="PROSITE" id="PS01180">
    <property type="entry name" value="CUB"/>
    <property type="match status" value="1"/>
</dbReference>
<evidence type="ECO:0000313" key="16">
    <source>
        <dbReference type="EnsemblMetazoa" id="ISCW016405-PA"/>
    </source>
</evidence>
<accession>B7P1X1</accession>
<dbReference type="VEuPathDB" id="VectorBase:ISCW016405"/>
<comment type="cofactor">
    <cofactor evidence="11 12">
        <name>Zn(2+)</name>
        <dbReference type="ChEBI" id="CHEBI:29105"/>
    </cofactor>
    <text evidence="11 12">Binds 1 zinc ion per subunit.</text>
</comment>
<dbReference type="InParanoid" id="B7P1X1"/>
<keyword evidence="3 11" id="KW-0645">Protease</keyword>
<protein>
    <recommendedName>
        <fullName evidence="12">Metalloendopeptidase</fullName>
        <ecNumber evidence="12">3.4.24.-</ecNumber>
    </recommendedName>
</protein>
<reference evidence="16" key="2">
    <citation type="submission" date="2020-05" db="UniProtKB">
        <authorList>
            <consortium name="EnsemblMetazoa"/>
        </authorList>
    </citation>
    <scope>IDENTIFICATION</scope>
    <source>
        <strain evidence="16">wikel</strain>
    </source>
</reference>
<evidence type="ECO:0000256" key="2">
    <source>
        <dbReference type="ARBA" id="ARBA00022536"/>
    </source>
</evidence>
<comment type="subunit">
    <text evidence="1">Monomer.</text>
</comment>
<dbReference type="Proteomes" id="UP000001555">
    <property type="component" value="Unassembled WGS sequence"/>
</dbReference>
<comment type="function">
    <text evidence="9">Zinc metalloprotease. Provoques deadhesion of endothelial cells from cell cultures, and also degradation of fibronectin, fibrinogen and gelatin in vitro. Its role in the venom is not fully understood but it might act as a spreading factor that facilitates diffusion of other venom toxins. Alternatively, it might be involved in the proteolytic processing of other venom toxins or it might play a role in extra-oral digestion of prey.</text>
</comment>
<dbReference type="InterPro" id="IPR034035">
    <property type="entry name" value="Astacin-like_dom"/>
</dbReference>
<dbReference type="CDD" id="cd00041">
    <property type="entry name" value="CUB"/>
    <property type="match status" value="1"/>
</dbReference>
<feature type="binding site" evidence="11">
    <location>
        <position position="180"/>
    </location>
    <ligand>
        <name>Zn(2+)</name>
        <dbReference type="ChEBI" id="CHEBI:29105"/>
        <note>catalytic</note>
    </ligand>
</feature>
<evidence type="ECO:0000256" key="9">
    <source>
        <dbReference type="ARBA" id="ARBA00025529"/>
    </source>
</evidence>
<dbReference type="Gene3D" id="3.40.390.10">
    <property type="entry name" value="Collagenase (Catalytic Domain)"/>
    <property type="match status" value="1"/>
</dbReference>
<dbReference type="EnsemblMetazoa" id="ISCW016405-RA">
    <property type="protein sequence ID" value="ISCW016405-PA"/>
    <property type="gene ID" value="ISCW016405"/>
</dbReference>
<comment type="caution">
    <text evidence="10">Lacks conserved residue(s) required for the propagation of feature annotation.</text>
</comment>
<dbReference type="GO" id="GO:0008270">
    <property type="term" value="F:zinc ion binding"/>
    <property type="evidence" value="ECO:0007669"/>
    <property type="project" value="UniProtKB-UniRule"/>
</dbReference>
<name>B7P1X1_IXOSC</name>
<dbReference type="EMBL" id="ABJB011103905">
    <property type="status" value="NOT_ANNOTATED_CDS"/>
    <property type="molecule type" value="Genomic_DNA"/>
</dbReference>
<dbReference type="SMART" id="SM00042">
    <property type="entry name" value="CUB"/>
    <property type="match status" value="1"/>
</dbReference>
<dbReference type="GO" id="GO:0004222">
    <property type="term" value="F:metalloendopeptidase activity"/>
    <property type="evidence" value="ECO:0000318"/>
    <property type="project" value="GO_Central"/>
</dbReference>
<dbReference type="HOGENOM" id="CLU_017286_1_5_1"/>
<dbReference type="EMBL" id="ABJB011000670">
    <property type="status" value="NOT_ANNOTATED_CDS"/>
    <property type="molecule type" value="Genomic_DNA"/>
</dbReference>
<dbReference type="EMBL" id="DS618385">
    <property type="protein sequence ID" value="EEC00593.1"/>
    <property type="molecule type" value="Genomic_DNA"/>
</dbReference>
<dbReference type="Gene3D" id="2.60.120.290">
    <property type="entry name" value="Spermadhesin, CUB domain"/>
    <property type="match status" value="1"/>
</dbReference>
<dbReference type="EMBL" id="ABJB010657607">
    <property type="status" value="NOT_ANNOTATED_CDS"/>
    <property type="molecule type" value="Genomic_DNA"/>
</dbReference>
<evidence type="ECO:0000256" key="3">
    <source>
        <dbReference type="ARBA" id="ARBA00022670"/>
    </source>
</evidence>
<keyword evidence="7 11" id="KW-0482">Metalloprotease</keyword>
<dbReference type="GO" id="GO:0006508">
    <property type="term" value="P:proteolysis"/>
    <property type="evidence" value="ECO:0007669"/>
    <property type="project" value="UniProtKB-KW"/>
</dbReference>
<keyword evidence="4 11" id="KW-0479">Metal-binding</keyword>
<evidence type="ECO:0000256" key="7">
    <source>
        <dbReference type="ARBA" id="ARBA00023049"/>
    </source>
</evidence>
<keyword evidence="6 11" id="KW-0862">Zinc</keyword>
<dbReference type="EMBL" id="ABJB010557192">
    <property type="status" value="NOT_ANNOTATED_CDS"/>
    <property type="molecule type" value="Genomic_DNA"/>
</dbReference>
<dbReference type="VEuPathDB" id="VectorBase:ISCP_012980"/>
<dbReference type="FunFam" id="3.40.390.10:FF:000209">
    <property type="match status" value="1"/>
</dbReference>
<evidence type="ECO:0000259" key="13">
    <source>
        <dbReference type="PROSITE" id="PS01180"/>
    </source>
</evidence>
<dbReference type="EMBL" id="ABJB010519612">
    <property type="status" value="NOT_ANNOTATED_CDS"/>
    <property type="molecule type" value="Genomic_DNA"/>
</dbReference>
<keyword evidence="17" id="KW-1185">Reference proteome</keyword>
<dbReference type="PROSITE" id="PS00022">
    <property type="entry name" value="EGF_1"/>
    <property type="match status" value="1"/>
</dbReference>
<keyword evidence="5 11" id="KW-0378">Hydrolase</keyword>
<evidence type="ECO:0000256" key="12">
    <source>
        <dbReference type="RuleBase" id="RU361183"/>
    </source>
</evidence>
<evidence type="ECO:0000256" key="4">
    <source>
        <dbReference type="ARBA" id="ARBA00022723"/>
    </source>
</evidence>
<dbReference type="OrthoDB" id="291007at2759"/>